<dbReference type="Pfam" id="PF10408">
    <property type="entry name" value="Ufd2P_core"/>
    <property type="match status" value="1"/>
</dbReference>
<dbReference type="GO" id="GO:0005737">
    <property type="term" value="C:cytoplasm"/>
    <property type="evidence" value="ECO:0007669"/>
    <property type="project" value="UniProtKB-SubCell"/>
</dbReference>
<dbReference type="PANTHER" id="PTHR13931:SF2">
    <property type="entry name" value="UBIQUITIN CONJUGATION FACTOR E4 B"/>
    <property type="match status" value="1"/>
</dbReference>
<proteinExistence type="inferred from homology"/>
<dbReference type="AlphaFoldDB" id="A0AAV2YIK7"/>
<evidence type="ECO:0000256" key="3">
    <source>
        <dbReference type="ARBA" id="ARBA00004496"/>
    </source>
</evidence>
<feature type="domain" description="U-box" evidence="12">
    <location>
        <begin position="986"/>
        <end position="1060"/>
    </location>
</feature>
<gene>
    <name evidence="13" type="ORF">N0F65_008043</name>
</gene>
<keyword evidence="8" id="KW-0808">Transferase</keyword>
<comment type="catalytic activity">
    <reaction evidence="1">
        <text>S-ubiquitinyl-[E2 ubiquitin-conjugating enzyme]-L-cysteine + [acceptor protein]-L-lysine = [E2 ubiquitin-conjugating enzyme]-L-cysteine + N(6)-ubiquitinyl-[acceptor protein]-L-lysine.</text>
        <dbReference type="EC" id="2.3.2.27"/>
    </reaction>
</comment>
<organism evidence="13 14">
    <name type="scientific">Lagenidium giganteum</name>
    <dbReference type="NCBI Taxonomy" id="4803"/>
    <lineage>
        <taxon>Eukaryota</taxon>
        <taxon>Sar</taxon>
        <taxon>Stramenopiles</taxon>
        <taxon>Oomycota</taxon>
        <taxon>Peronosporomycetes</taxon>
        <taxon>Pythiales</taxon>
        <taxon>Pythiaceae</taxon>
    </lineage>
</organism>
<evidence type="ECO:0000256" key="8">
    <source>
        <dbReference type="ARBA" id="ARBA00022679"/>
    </source>
</evidence>
<keyword evidence="14" id="KW-1185">Reference proteome</keyword>
<evidence type="ECO:0000256" key="11">
    <source>
        <dbReference type="SAM" id="MobiDB-lite"/>
    </source>
</evidence>
<evidence type="ECO:0000256" key="1">
    <source>
        <dbReference type="ARBA" id="ARBA00000900"/>
    </source>
</evidence>
<evidence type="ECO:0000256" key="7">
    <source>
        <dbReference type="ARBA" id="ARBA00022490"/>
    </source>
</evidence>
<evidence type="ECO:0000313" key="14">
    <source>
        <dbReference type="Proteomes" id="UP001146120"/>
    </source>
</evidence>
<dbReference type="EC" id="2.3.2.27" evidence="6"/>
<dbReference type="InterPro" id="IPR019474">
    <property type="entry name" value="Ub_conjug_fac_E4_core"/>
</dbReference>
<dbReference type="InterPro" id="IPR013083">
    <property type="entry name" value="Znf_RING/FYVE/PHD"/>
</dbReference>
<comment type="similarity">
    <text evidence="5">Belongs to the ubiquitin conjugation factor E4 family.</text>
</comment>
<dbReference type="InterPro" id="IPR045132">
    <property type="entry name" value="UBE4"/>
</dbReference>
<reference evidence="13" key="2">
    <citation type="journal article" date="2023" name="Microbiol Resour">
        <title>Decontamination and Annotation of the Draft Genome Sequence of the Oomycete Lagenidium giganteum ARSEF 373.</title>
        <authorList>
            <person name="Morgan W.R."/>
            <person name="Tartar A."/>
        </authorList>
    </citation>
    <scope>NUCLEOTIDE SEQUENCE</scope>
    <source>
        <strain evidence="13">ARSEF 373</strain>
    </source>
</reference>
<dbReference type="SUPFAM" id="SSF57850">
    <property type="entry name" value="RING/U-box"/>
    <property type="match status" value="1"/>
</dbReference>
<protein>
    <recommendedName>
        <fullName evidence="6">RING-type E3 ubiquitin transferase</fullName>
        <ecNumber evidence="6">2.3.2.27</ecNumber>
    </recommendedName>
</protein>
<evidence type="ECO:0000256" key="6">
    <source>
        <dbReference type="ARBA" id="ARBA00012483"/>
    </source>
</evidence>
<evidence type="ECO:0000256" key="2">
    <source>
        <dbReference type="ARBA" id="ARBA00004123"/>
    </source>
</evidence>
<comment type="subcellular location">
    <subcellularLocation>
        <location evidence="3">Cytoplasm</location>
    </subcellularLocation>
    <subcellularLocation>
        <location evidence="2">Nucleus</location>
    </subcellularLocation>
</comment>
<dbReference type="Gene3D" id="3.30.40.10">
    <property type="entry name" value="Zinc/RING finger domain, C3HC4 (zinc finger)"/>
    <property type="match status" value="1"/>
</dbReference>
<dbReference type="GO" id="GO:0005634">
    <property type="term" value="C:nucleus"/>
    <property type="evidence" value="ECO:0007669"/>
    <property type="project" value="UniProtKB-SubCell"/>
</dbReference>
<dbReference type="PROSITE" id="PS51698">
    <property type="entry name" value="U_BOX"/>
    <property type="match status" value="1"/>
</dbReference>
<dbReference type="GO" id="GO:0036503">
    <property type="term" value="P:ERAD pathway"/>
    <property type="evidence" value="ECO:0007669"/>
    <property type="project" value="InterPro"/>
</dbReference>
<dbReference type="GO" id="GO:0034450">
    <property type="term" value="F:ubiquitin-ubiquitin ligase activity"/>
    <property type="evidence" value="ECO:0007669"/>
    <property type="project" value="InterPro"/>
</dbReference>
<dbReference type="SMART" id="SM00504">
    <property type="entry name" value="Ubox"/>
    <property type="match status" value="1"/>
</dbReference>
<evidence type="ECO:0000256" key="4">
    <source>
        <dbReference type="ARBA" id="ARBA00004906"/>
    </source>
</evidence>
<dbReference type="EMBL" id="DAKRPA010000292">
    <property type="protein sequence ID" value="DAZ93776.1"/>
    <property type="molecule type" value="Genomic_DNA"/>
</dbReference>
<feature type="region of interest" description="Disordered" evidence="11">
    <location>
        <begin position="1"/>
        <end position="114"/>
    </location>
</feature>
<feature type="compositionally biased region" description="Basic and acidic residues" evidence="11">
    <location>
        <begin position="40"/>
        <end position="52"/>
    </location>
</feature>
<evidence type="ECO:0000256" key="10">
    <source>
        <dbReference type="ARBA" id="ARBA00023242"/>
    </source>
</evidence>
<evidence type="ECO:0000259" key="12">
    <source>
        <dbReference type="PROSITE" id="PS51698"/>
    </source>
</evidence>
<sequence>MSAWVSSWLNGGNANGDGDAKGDGATANVDEAPAVVPTAEEIRQKRLERLRMLEQQAPAEAKPAASTPAVPAPAPAPKATPAAAPVVTKPVAPAPAPAAAPAPTEAAAPRKKPSTSVARIFLNDSLQRVLQLTLSDTARSVSSSDRALLFMRDVASSLGTTVLTDANVAEVLYARLVMDPVQLSGTAHPLAVVAYLEQCYYRCRDELQKLSSSFLRLSAEEKTQAEQCLASLRDTCVNYAVTALTEPEMFPFETGTINHDALDKLVRAQAHALTPDFIDAVANGLEQSGQTFAVFAPIFQKLLSELFLINPPSVFDNFHGNIHVIAVLVRKKGLAHVFTNIPGFLLLPGAPFTGRRLQDATALGLLLRFSASEGPMVQQMFSNITKRTKNDVDNSIRSIRMKLTSLQSLCTEVVKLLLKAGGSSREQVLKWLEQAVKVNAERAKENPDATVTSTYGMILNLTMVLLSLCGPFLPPQSNKAHLIDTKFLVAKNPVFPHDVTKLIGQAEGAATQDDRAAVDLTSFNFVTRCFFLTARTVHLGPVAVITQYMRLLRQLSFYQSRMNDNTDPRMRAHFEALASAKMVLDAEILHPDLLDELIRFALLSCTVVTNICSGGEMSALPLPDVSVEQNPLLRHVPEHLVEDVCSVLIFIARLQPQALNAFPLDELLKMIILFLSSPSYVRSPHLRAKMSELLFFIFLPPEETEERQTAGTPSGMQLLTMNPTAQELLAPCLLALYGDVEQTGFYEKLEHRYNIACLLKFLWKLPTHKPAFVRISEDKEKFVKFAHGLMNHINSLVTDALTSLPEVKSLQEEMQDVARWMTLDETVREQKQSLLAEKERTVTSSLQLANETVHMMSYLTSEIQEPFVMPELEERMVSMLNSVLVKLAGPRGVDLKVSNPEQYRFRPKEMLKEIVETILHFANCESFQKAMATNGFYDGPIFVKCVQILRRTQLLPGDDIERFEVFVNLVNDVAKSLAHVEESLGEIPDEFLDPLVFTLMKDPVTLPTSGYSLDRSTISQHLLNDQSDPFTRAPLSVDQLVPNTELKAKIEAWVQAQVGTQQ</sequence>
<dbReference type="PANTHER" id="PTHR13931">
    <property type="entry name" value="UBIQUITINATION FACTOR E4"/>
    <property type="match status" value="1"/>
</dbReference>
<evidence type="ECO:0000313" key="13">
    <source>
        <dbReference type="EMBL" id="DAZ93776.1"/>
    </source>
</evidence>
<dbReference type="GO" id="GO:0006511">
    <property type="term" value="P:ubiquitin-dependent protein catabolic process"/>
    <property type="evidence" value="ECO:0007669"/>
    <property type="project" value="InterPro"/>
</dbReference>
<evidence type="ECO:0000256" key="5">
    <source>
        <dbReference type="ARBA" id="ARBA00007434"/>
    </source>
</evidence>
<dbReference type="Pfam" id="PF04564">
    <property type="entry name" value="U-box"/>
    <property type="match status" value="1"/>
</dbReference>
<feature type="compositionally biased region" description="Low complexity" evidence="11">
    <location>
        <begin position="79"/>
        <end position="91"/>
    </location>
</feature>
<keyword evidence="9" id="KW-0833">Ubl conjugation pathway</keyword>
<dbReference type="Proteomes" id="UP001146120">
    <property type="component" value="Unassembled WGS sequence"/>
</dbReference>
<keyword evidence="7" id="KW-0963">Cytoplasm</keyword>
<accession>A0AAV2YIK7</accession>
<dbReference type="GO" id="GO:0000209">
    <property type="term" value="P:protein polyubiquitination"/>
    <property type="evidence" value="ECO:0007669"/>
    <property type="project" value="TreeGrafter"/>
</dbReference>
<evidence type="ECO:0000256" key="9">
    <source>
        <dbReference type="ARBA" id="ARBA00022786"/>
    </source>
</evidence>
<dbReference type="GO" id="GO:0000151">
    <property type="term" value="C:ubiquitin ligase complex"/>
    <property type="evidence" value="ECO:0007669"/>
    <property type="project" value="InterPro"/>
</dbReference>
<feature type="compositionally biased region" description="Low complexity" evidence="11">
    <location>
        <begin position="57"/>
        <end position="69"/>
    </location>
</feature>
<keyword evidence="10" id="KW-0539">Nucleus</keyword>
<reference evidence="13" key="1">
    <citation type="submission" date="2022-11" db="EMBL/GenBank/DDBJ databases">
        <authorList>
            <person name="Morgan W.R."/>
            <person name="Tartar A."/>
        </authorList>
    </citation>
    <scope>NUCLEOTIDE SEQUENCE</scope>
    <source>
        <strain evidence="13">ARSEF 373</strain>
    </source>
</reference>
<dbReference type="InterPro" id="IPR003613">
    <property type="entry name" value="Ubox_domain"/>
</dbReference>
<name>A0AAV2YIK7_9STRA</name>
<comment type="pathway">
    <text evidence="4">Protein modification; protein ubiquitination.</text>
</comment>
<comment type="caution">
    <text evidence="13">The sequence shown here is derived from an EMBL/GenBank/DDBJ whole genome shotgun (WGS) entry which is preliminary data.</text>
</comment>
<dbReference type="FunFam" id="3.30.40.10:FF:000055">
    <property type="entry name" value="Ubiquitin conjugation factor e4 a"/>
    <property type="match status" value="1"/>
</dbReference>